<sequence>MPRNEFLPPRFPKNCSGRRNLGQVHLQTKKNKKTWKPAGYPIFHGNNNRERMVQSKDFLAGLLGNRREQASTNQDEVFDELWYHPWEKISFHKREINPIIIQVEQRYIHEYILTWKSNKYVGLEPPTMLLKMADGKISKQRPRSAGHATKDRYKKTYTSLLLIQ</sequence>
<comment type="caution">
    <text evidence="1">The sequence shown here is derived from an EMBL/GenBank/DDBJ whole genome shotgun (WGS) entry which is preliminary data.</text>
</comment>
<evidence type="ECO:0000313" key="2">
    <source>
        <dbReference type="Proteomes" id="UP001162992"/>
    </source>
</evidence>
<proteinExistence type="predicted"/>
<name>A0ACC2E913_DIPCM</name>
<reference evidence="2" key="1">
    <citation type="journal article" date="2024" name="Proc. Natl. Acad. Sci. U.S.A.">
        <title>Extraordinary preservation of gene collinearity over three hundred million years revealed in homosporous lycophytes.</title>
        <authorList>
            <person name="Li C."/>
            <person name="Wickell D."/>
            <person name="Kuo L.Y."/>
            <person name="Chen X."/>
            <person name="Nie B."/>
            <person name="Liao X."/>
            <person name="Peng D."/>
            <person name="Ji J."/>
            <person name="Jenkins J."/>
            <person name="Williams M."/>
            <person name="Shu S."/>
            <person name="Plott C."/>
            <person name="Barry K."/>
            <person name="Rajasekar S."/>
            <person name="Grimwood J."/>
            <person name="Han X."/>
            <person name="Sun S."/>
            <person name="Hou Z."/>
            <person name="He W."/>
            <person name="Dai G."/>
            <person name="Sun C."/>
            <person name="Schmutz J."/>
            <person name="Leebens-Mack J.H."/>
            <person name="Li F.W."/>
            <person name="Wang L."/>
        </authorList>
    </citation>
    <scope>NUCLEOTIDE SEQUENCE [LARGE SCALE GENOMIC DNA]</scope>
    <source>
        <strain evidence="2">cv. PW_Plant_1</strain>
    </source>
</reference>
<keyword evidence="2" id="KW-1185">Reference proteome</keyword>
<organism evidence="1 2">
    <name type="scientific">Diphasiastrum complanatum</name>
    <name type="common">Issler's clubmoss</name>
    <name type="synonym">Lycopodium complanatum</name>
    <dbReference type="NCBI Taxonomy" id="34168"/>
    <lineage>
        <taxon>Eukaryota</taxon>
        <taxon>Viridiplantae</taxon>
        <taxon>Streptophyta</taxon>
        <taxon>Embryophyta</taxon>
        <taxon>Tracheophyta</taxon>
        <taxon>Lycopodiopsida</taxon>
        <taxon>Lycopodiales</taxon>
        <taxon>Lycopodiaceae</taxon>
        <taxon>Lycopodioideae</taxon>
        <taxon>Diphasiastrum</taxon>
    </lineage>
</organism>
<gene>
    <name evidence="1" type="ORF">O6H91_03G090600</name>
</gene>
<evidence type="ECO:0000313" key="1">
    <source>
        <dbReference type="EMBL" id="KAJ7562962.1"/>
    </source>
</evidence>
<dbReference type="EMBL" id="CM055094">
    <property type="protein sequence ID" value="KAJ7562962.1"/>
    <property type="molecule type" value="Genomic_DNA"/>
</dbReference>
<protein>
    <submittedName>
        <fullName evidence="1">Uncharacterized protein</fullName>
    </submittedName>
</protein>
<dbReference type="Proteomes" id="UP001162992">
    <property type="component" value="Chromosome 3"/>
</dbReference>
<accession>A0ACC2E913</accession>